<accession>A0ABW5G821</accession>
<comment type="caution">
    <text evidence="1">The sequence shown here is derived from an EMBL/GenBank/DDBJ whole genome shotgun (WGS) entry which is preliminary data.</text>
</comment>
<evidence type="ECO:0000313" key="2">
    <source>
        <dbReference type="Proteomes" id="UP001597417"/>
    </source>
</evidence>
<keyword evidence="2" id="KW-1185">Reference proteome</keyword>
<gene>
    <name evidence="1" type="ORF">ACFSXZ_36595</name>
</gene>
<dbReference type="Proteomes" id="UP001597417">
    <property type="component" value="Unassembled WGS sequence"/>
</dbReference>
<proteinExistence type="predicted"/>
<name>A0ABW5G821_9PSEU</name>
<organism evidence="1 2">
    <name type="scientific">Amycolatopsis pigmentata</name>
    <dbReference type="NCBI Taxonomy" id="450801"/>
    <lineage>
        <taxon>Bacteria</taxon>
        <taxon>Bacillati</taxon>
        <taxon>Actinomycetota</taxon>
        <taxon>Actinomycetes</taxon>
        <taxon>Pseudonocardiales</taxon>
        <taxon>Pseudonocardiaceae</taxon>
        <taxon>Amycolatopsis</taxon>
    </lineage>
</organism>
<evidence type="ECO:0000313" key="1">
    <source>
        <dbReference type="EMBL" id="MFD2421862.1"/>
    </source>
</evidence>
<protein>
    <submittedName>
        <fullName evidence="1">Uncharacterized protein</fullName>
    </submittedName>
</protein>
<dbReference type="EMBL" id="JBHUKR010000023">
    <property type="protein sequence ID" value="MFD2421862.1"/>
    <property type="molecule type" value="Genomic_DNA"/>
</dbReference>
<sequence length="106" mass="12137">MPRRFVREYILGISIRIENQNHDEVERVVDDVEGSFARICQSAPETSMRRGILPWLDTMLNPYQLGVLVRELESLPGDQTTAAVSRVIDAAERAIRLRGYLYFIGD</sequence>
<dbReference type="RefSeq" id="WP_378270668.1">
    <property type="nucleotide sequence ID" value="NZ_JBHUKR010000023.1"/>
</dbReference>
<reference evidence="2" key="1">
    <citation type="journal article" date="2019" name="Int. J. Syst. Evol. Microbiol.">
        <title>The Global Catalogue of Microorganisms (GCM) 10K type strain sequencing project: providing services to taxonomists for standard genome sequencing and annotation.</title>
        <authorList>
            <consortium name="The Broad Institute Genomics Platform"/>
            <consortium name="The Broad Institute Genome Sequencing Center for Infectious Disease"/>
            <person name="Wu L."/>
            <person name="Ma J."/>
        </authorList>
    </citation>
    <scope>NUCLEOTIDE SEQUENCE [LARGE SCALE GENOMIC DNA]</scope>
    <source>
        <strain evidence="2">CGMCC 4.7645</strain>
    </source>
</reference>